<keyword evidence="3" id="KW-1185">Reference proteome</keyword>
<dbReference type="Proteomes" id="UP000762676">
    <property type="component" value="Unassembled WGS sequence"/>
</dbReference>
<evidence type="ECO:0000313" key="3">
    <source>
        <dbReference type="Proteomes" id="UP000762676"/>
    </source>
</evidence>
<keyword evidence="1" id="KW-0472">Membrane</keyword>
<sequence>MLVPDRGFRNHVFKNDWLVAAVPDGFVLLDVVEVVVAVAVVRLLLGVLVVVVRLRRGVVVVVVVVVRRTFTDELRLPVTSVVIPFWPEGAHLGTILPPTVRGCV</sequence>
<accession>A0AAV4JW91</accession>
<dbReference type="EMBL" id="BMAT01003468">
    <property type="protein sequence ID" value="GFS26334.1"/>
    <property type="molecule type" value="Genomic_DNA"/>
</dbReference>
<evidence type="ECO:0000256" key="1">
    <source>
        <dbReference type="SAM" id="Phobius"/>
    </source>
</evidence>
<proteinExistence type="predicted"/>
<evidence type="ECO:0000313" key="2">
    <source>
        <dbReference type="EMBL" id="GFS26334.1"/>
    </source>
</evidence>
<name>A0AAV4JW91_9GAST</name>
<dbReference type="AlphaFoldDB" id="A0AAV4JW91"/>
<comment type="caution">
    <text evidence="2">The sequence shown here is derived from an EMBL/GenBank/DDBJ whole genome shotgun (WGS) entry which is preliminary data.</text>
</comment>
<keyword evidence="1" id="KW-1133">Transmembrane helix</keyword>
<reference evidence="2 3" key="1">
    <citation type="journal article" date="2021" name="Elife">
        <title>Chloroplast acquisition without the gene transfer in kleptoplastic sea slugs, Plakobranchus ocellatus.</title>
        <authorList>
            <person name="Maeda T."/>
            <person name="Takahashi S."/>
            <person name="Yoshida T."/>
            <person name="Shimamura S."/>
            <person name="Takaki Y."/>
            <person name="Nagai Y."/>
            <person name="Toyoda A."/>
            <person name="Suzuki Y."/>
            <person name="Arimoto A."/>
            <person name="Ishii H."/>
            <person name="Satoh N."/>
            <person name="Nishiyama T."/>
            <person name="Hasebe M."/>
            <person name="Maruyama T."/>
            <person name="Minagawa J."/>
            <person name="Obokata J."/>
            <person name="Shigenobu S."/>
        </authorList>
    </citation>
    <scope>NUCLEOTIDE SEQUENCE [LARGE SCALE GENOMIC DNA]</scope>
</reference>
<organism evidence="2 3">
    <name type="scientific">Elysia marginata</name>
    <dbReference type="NCBI Taxonomy" id="1093978"/>
    <lineage>
        <taxon>Eukaryota</taxon>
        <taxon>Metazoa</taxon>
        <taxon>Spiralia</taxon>
        <taxon>Lophotrochozoa</taxon>
        <taxon>Mollusca</taxon>
        <taxon>Gastropoda</taxon>
        <taxon>Heterobranchia</taxon>
        <taxon>Euthyneura</taxon>
        <taxon>Panpulmonata</taxon>
        <taxon>Sacoglossa</taxon>
        <taxon>Placobranchoidea</taxon>
        <taxon>Plakobranchidae</taxon>
        <taxon>Elysia</taxon>
    </lineage>
</organism>
<feature type="transmembrane region" description="Helical" evidence="1">
    <location>
        <begin position="26"/>
        <end position="52"/>
    </location>
</feature>
<gene>
    <name evidence="2" type="ORF">ElyMa_001714900</name>
</gene>
<protein>
    <submittedName>
        <fullName evidence="2">Uncharacterized protein</fullName>
    </submittedName>
</protein>
<keyword evidence="1" id="KW-0812">Transmembrane</keyword>